<feature type="transmembrane region" description="Helical" evidence="1">
    <location>
        <begin position="47"/>
        <end position="69"/>
    </location>
</feature>
<dbReference type="GeneID" id="28661901"/>
<dbReference type="KEGG" id="ccoc:CCON33237_0233"/>
<keyword evidence="3" id="KW-0067">ATP-binding</keyword>
<evidence type="ECO:0000256" key="1">
    <source>
        <dbReference type="SAM" id="Phobius"/>
    </source>
</evidence>
<evidence type="ECO:0000313" key="7">
    <source>
        <dbReference type="Proteomes" id="UP000066049"/>
    </source>
</evidence>
<dbReference type="Proteomes" id="UP000066049">
    <property type="component" value="Chromosome"/>
</dbReference>
<reference evidence="7" key="1">
    <citation type="submission" date="2015-08" db="EMBL/GenBank/DDBJ databases">
        <title>Comparative genomics of the Campylobacter concisus group.</title>
        <authorList>
            <person name="Miller W.G."/>
            <person name="Yee E."/>
            <person name="Chapman M.H."/>
            <person name="Huynh S."/>
            <person name="Bono J.L."/>
            <person name="On S.L.W."/>
            <person name="St Leger J."/>
            <person name="Foster G."/>
            <person name="Parker C.T."/>
        </authorList>
    </citation>
    <scope>NUCLEOTIDE SEQUENCE [LARGE SCALE GENOMIC DNA]</scope>
    <source>
        <strain evidence="7">ATCC 33237</strain>
    </source>
</reference>
<dbReference type="Proteomes" id="UP000195967">
    <property type="component" value="Unassembled WGS sequence"/>
</dbReference>
<evidence type="ECO:0000313" key="4">
    <source>
        <dbReference type="EMBL" id="OUT11021.1"/>
    </source>
</evidence>
<evidence type="ECO:0000313" key="2">
    <source>
        <dbReference type="EMBL" id="ALF46942.1"/>
    </source>
</evidence>
<keyword evidence="1" id="KW-0812">Transmembrane</keyword>
<dbReference type="EMBL" id="CP012541">
    <property type="protein sequence ID" value="ALF46942.1"/>
    <property type="molecule type" value="Genomic_DNA"/>
</dbReference>
<dbReference type="EMBL" id="CP049274">
    <property type="protein sequence ID" value="QPH83793.1"/>
    <property type="molecule type" value="Genomic_DNA"/>
</dbReference>
<evidence type="ECO:0000313" key="3">
    <source>
        <dbReference type="EMBL" id="ORI10620.1"/>
    </source>
</evidence>
<dbReference type="Proteomes" id="UP000192671">
    <property type="component" value="Unassembled WGS sequence"/>
</dbReference>
<dbReference type="GO" id="GO:0005524">
    <property type="term" value="F:ATP binding"/>
    <property type="evidence" value="ECO:0007669"/>
    <property type="project" value="UniProtKB-KW"/>
</dbReference>
<evidence type="ECO:0000313" key="5">
    <source>
        <dbReference type="EMBL" id="QPH83793.1"/>
    </source>
</evidence>
<reference evidence="4 9" key="4">
    <citation type="submission" date="2017-04" db="EMBL/GenBank/DDBJ databases">
        <title>Complete genome of Campylobacter concisus ATCC 33237T and draft genomes for an additional eight well characterized C. concisus strains.</title>
        <authorList>
            <person name="Cornelius A.J."/>
            <person name="Miller W.G."/>
            <person name="Lastovica A.J."/>
            <person name="On S.L."/>
            <person name="French N.P."/>
            <person name="Vandenberg O."/>
            <person name="Biggs P.J."/>
        </authorList>
    </citation>
    <scope>NUCLEOTIDE SEQUENCE [LARGE SCALE GENOMIC DNA]</scope>
    <source>
        <strain evidence="4 9">Lasto28.99</strain>
    </source>
</reference>
<accession>A0A0M3V216</accession>
<dbReference type="RefSeq" id="WP_021090435.1">
    <property type="nucleotide sequence ID" value="NZ_CABMKQ010000059.1"/>
</dbReference>
<dbReference type="AlphaFoldDB" id="A0A0M3V216"/>
<organism evidence="2 7">
    <name type="scientific">Campylobacter concisus</name>
    <dbReference type="NCBI Taxonomy" id="199"/>
    <lineage>
        <taxon>Bacteria</taxon>
        <taxon>Pseudomonadati</taxon>
        <taxon>Campylobacterota</taxon>
        <taxon>Epsilonproteobacteria</taxon>
        <taxon>Campylobacterales</taxon>
        <taxon>Campylobacteraceae</taxon>
        <taxon>Campylobacter</taxon>
    </lineage>
</organism>
<evidence type="ECO:0000313" key="8">
    <source>
        <dbReference type="Proteomes" id="UP000192671"/>
    </source>
</evidence>
<keyword evidence="3" id="KW-0547">Nucleotide-binding</keyword>
<feature type="transmembrane region" description="Helical" evidence="1">
    <location>
        <begin position="7"/>
        <end position="27"/>
    </location>
</feature>
<dbReference type="PATRIC" id="fig|199.248.peg.247"/>
<dbReference type="OrthoDB" id="5363094at2"/>
<dbReference type="Proteomes" id="UP000594513">
    <property type="component" value="Chromosome"/>
</dbReference>
<dbReference type="EMBL" id="LVWL01000002">
    <property type="protein sequence ID" value="ORI10620.1"/>
    <property type="molecule type" value="Genomic_DNA"/>
</dbReference>
<reference evidence="3 8" key="3">
    <citation type="journal article" date="2017" name="Gene Rep">
        <title>The ribosomal RNA operon (rrn) of Campylobacter concisus supports molecular typing to genomospecies level.</title>
        <authorList>
            <person name="Huq M."/>
            <person name="Van T.T.H."/>
            <person name="Gurtler V."/>
            <person name="Elshagmani E."/>
            <person name="Allemailem K.S."/>
            <person name="Smooker P.M."/>
            <person name="Istivan T.S."/>
        </authorList>
    </citation>
    <scope>NUCLEOTIDE SEQUENCE [LARGE SCALE GENOMIC DNA]</scope>
    <source>
        <strain evidence="3 8">RCH 26</strain>
    </source>
</reference>
<evidence type="ECO:0000313" key="9">
    <source>
        <dbReference type="Proteomes" id="UP000195967"/>
    </source>
</evidence>
<reference evidence="2" key="2">
    <citation type="submission" date="2016-07" db="EMBL/GenBank/DDBJ databases">
        <title>Comparative genomics of the Campylobacter concisus group.</title>
        <authorList>
            <person name="Miller W.G."/>
            <person name="Yee E."/>
            <person name="Chapman M.H."/>
            <person name="Huynh S."/>
            <person name="Bono J.L."/>
            <person name="On S.L.W."/>
            <person name="StLeger J."/>
            <person name="Foster G."/>
            <person name="Parker C.T."/>
        </authorList>
    </citation>
    <scope>NUCLEOTIDE SEQUENCE</scope>
    <source>
        <strain evidence="2">ATCC 33237</strain>
    </source>
</reference>
<sequence>MGTKILNFLFSWGFFVFAIALGVALWFAINYVDTFRLESSFYDIGEIFMMAAVFCIAFYVIAAIFVIPIRAIKKS</sequence>
<proteinExistence type="predicted"/>
<reference evidence="10 11" key="5">
    <citation type="journal article" date="2018" name="Emerg. Microbes Infect.">
        <title>Genomic analysis of oral Campylobacter concisus strains identified a potential bacterial molecular marker associated with active Crohn's disease.</title>
        <authorList>
            <person name="Liu F."/>
            <person name="Ma R."/>
            <person name="Tay C.Y.A."/>
            <person name="Octavia S."/>
            <person name="Lan R."/>
            <person name="Chung H.K.L."/>
            <person name="Riordan S.M."/>
            <person name="Grimm M.C."/>
            <person name="Leong R.W."/>
            <person name="Tanaka M.M."/>
            <person name="Connor S."/>
            <person name="Zhang L."/>
        </authorList>
    </citation>
    <scope>NUCLEOTIDE SEQUENCE [LARGE SCALE GENOMIC DNA]</scope>
    <source>
        <strain evidence="5 11">P10CDO-S2</strain>
        <strain evidence="6 10">P27CDO-S2</strain>
    </source>
</reference>
<keyword evidence="1" id="KW-1133">Transmembrane helix</keyword>
<evidence type="ECO:0000313" key="11">
    <source>
        <dbReference type="Proteomes" id="UP000594630"/>
    </source>
</evidence>
<dbReference type="EMBL" id="CP049272">
    <property type="protein sequence ID" value="QPH85685.1"/>
    <property type="molecule type" value="Genomic_DNA"/>
</dbReference>
<dbReference type="EMBL" id="NDYO01000010">
    <property type="protein sequence ID" value="OUT11021.1"/>
    <property type="molecule type" value="Genomic_DNA"/>
</dbReference>
<gene>
    <name evidence="3" type="ORF">A3835_08695</name>
    <name evidence="4" type="ORF">B9N62_08570</name>
    <name evidence="2" type="ORF">CCON33237_0233</name>
    <name evidence="5" type="ORF">CVT06_01270</name>
    <name evidence="6" type="ORF">CVT17_01265</name>
</gene>
<reference evidence="5" key="6">
    <citation type="submission" date="2020-02" db="EMBL/GenBank/DDBJ databases">
        <title>Analysis of Completed Campylobacter concisus Genomes Identified Genomospecies Features, Novel plasmids and Their Association with Severe Ulcerative Colitis.</title>
        <authorList>
            <person name="Zhang L."/>
        </authorList>
    </citation>
    <scope>NUCLEOTIDE SEQUENCE</scope>
    <source>
        <strain evidence="5">P10CDO-S2</strain>
        <strain evidence="6">P27CDO-S2</strain>
    </source>
</reference>
<dbReference type="Proteomes" id="UP000594630">
    <property type="component" value="Chromosome"/>
</dbReference>
<keyword evidence="1" id="KW-0472">Membrane</keyword>
<name>A0A0M3V216_9BACT</name>
<protein>
    <submittedName>
        <fullName evidence="3">ATP-binding protein</fullName>
    </submittedName>
    <submittedName>
        <fullName evidence="2">Putative membrane protein</fullName>
    </submittedName>
</protein>
<evidence type="ECO:0000313" key="10">
    <source>
        <dbReference type="Proteomes" id="UP000594513"/>
    </source>
</evidence>
<evidence type="ECO:0000313" key="6">
    <source>
        <dbReference type="EMBL" id="QPH85685.1"/>
    </source>
</evidence>